<dbReference type="OrthoDB" id="7568856at2"/>
<dbReference type="SUPFAM" id="SSF47384">
    <property type="entry name" value="Homodimeric domain of signal transducing histidine kinase"/>
    <property type="match status" value="1"/>
</dbReference>
<dbReference type="InterPro" id="IPR000700">
    <property type="entry name" value="PAS-assoc_C"/>
</dbReference>
<dbReference type="PANTHER" id="PTHR43547">
    <property type="entry name" value="TWO-COMPONENT HISTIDINE KINASE"/>
    <property type="match status" value="1"/>
</dbReference>
<dbReference type="Gene3D" id="3.30.450.20">
    <property type="entry name" value="PAS domain"/>
    <property type="match status" value="2"/>
</dbReference>
<evidence type="ECO:0000259" key="6">
    <source>
        <dbReference type="PROSITE" id="PS50113"/>
    </source>
</evidence>
<reference evidence="7 8" key="1">
    <citation type="submission" date="2019-02" db="EMBL/GenBank/DDBJ databases">
        <title>Deep-cultivation of Planctomycetes and their phenomic and genomic characterization uncovers novel biology.</title>
        <authorList>
            <person name="Wiegand S."/>
            <person name="Jogler M."/>
            <person name="Boedeker C."/>
            <person name="Pinto D."/>
            <person name="Vollmers J."/>
            <person name="Rivas-Marin E."/>
            <person name="Kohn T."/>
            <person name="Peeters S.H."/>
            <person name="Heuer A."/>
            <person name="Rast P."/>
            <person name="Oberbeckmann S."/>
            <person name="Bunk B."/>
            <person name="Jeske O."/>
            <person name="Meyerdierks A."/>
            <person name="Storesund J.E."/>
            <person name="Kallscheuer N."/>
            <person name="Luecker S."/>
            <person name="Lage O.M."/>
            <person name="Pohl T."/>
            <person name="Merkel B.J."/>
            <person name="Hornburger P."/>
            <person name="Mueller R.-W."/>
            <person name="Bruemmer F."/>
            <person name="Labrenz M."/>
            <person name="Spormann A.M."/>
            <person name="Op Den Camp H."/>
            <person name="Overmann J."/>
            <person name="Amann R."/>
            <person name="Jetten M.S.M."/>
            <person name="Mascher T."/>
            <person name="Medema M.H."/>
            <person name="Devos D.P."/>
            <person name="Kaster A.-K."/>
            <person name="Ovreas L."/>
            <person name="Rohde M."/>
            <person name="Galperin M.Y."/>
            <person name="Jogler C."/>
        </authorList>
    </citation>
    <scope>NUCLEOTIDE SEQUENCE [LARGE SCALE GENOMIC DNA]</scope>
    <source>
        <strain evidence="7 8">CA13</strain>
    </source>
</reference>
<dbReference type="InterPro" id="IPR000014">
    <property type="entry name" value="PAS"/>
</dbReference>
<evidence type="ECO:0000259" key="5">
    <source>
        <dbReference type="PROSITE" id="PS50112"/>
    </source>
</evidence>
<gene>
    <name evidence="7" type="primary">fixL_3</name>
    <name evidence="7" type="ORF">CA13_72900</name>
</gene>
<accession>A0A5C5YP63</accession>
<dbReference type="InterPro" id="IPR015943">
    <property type="entry name" value="WD40/YVTN_repeat-like_dom_sf"/>
</dbReference>
<dbReference type="Gene3D" id="3.30.565.10">
    <property type="entry name" value="Histidine kinase-like ATPase, C-terminal domain"/>
    <property type="match status" value="1"/>
</dbReference>
<comment type="catalytic activity">
    <reaction evidence="1">
        <text>ATP + protein L-histidine = ADP + protein N-phospho-L-histidine.</text>
        <dbReference type="EC" id="2.7.13.3"/>
    </reaction>
</comment>
<dbReference type="InterPro" id="IPR004358">
    <property type="entry name" value="Sig_transdc_His_kin-like_C"/>
</dbReference>
<dbReference type="PROSITE" id="PS50113">
    <property type="entry name" value="PAC"/>
    <property type="match status" value="1"/>
</dbReference>
<dbReference type="Pfam" id="PF07495">
    <property type="entry name" value="Y_Y_Y"/>
    <property type="match status" value="1"/>
</dbReference>
<dbReference type="SUPFAM" id="SSF55785">
    <property type="entry name" value="PYP-like sensor domain (PAS domain)"/>
    <property type="match status" value="2"/>
</dbReference>
<dbReference type="Proteomes" id="UP000315010">
    <property type="component" value="Unassembled WGS sequence"/>
</dbReference>
<evidence type="ECO:0000256" key="3">
    <source>
        <dbReference type="ARBA" id="ARBA00022553"/>
    </source>
</evidence>
<dbReference type="Pfam" id="PF02518">
    <property type="entry name" value="HATPase_c"/>
    <property type="match status" value="1"/>
</dbReference>
<dbReference type="SMART" id="SM00388">
    <property type="entry name" value="HisKA"/>
    <property type="match status" value="1"/>
</dbReference>
<dbReference type="InterPro" id="IPR011123">
    <property type="entry name" value="Y_Y_Y"/>
</dbReference>
<keyword evidence="8" id="KW-1185">Reference proteome</keyword>
<dbReference type="InterPro" id="IPR005467">
    <property type="entry name" value="His_kinase_dom"/>
</dbReference>
<dbReference type="CDD" id="cd00130">
    <property type="entry name" value="PAS"/>
    <property type="match status" value="1"/>
</dbReference>
<evidence type="ECO:0000256" key="2">
    <source>
        <dbReference type="ARBA" id="ARBA00012438"/>
    </source>
</evidence>
<evidence type="ECO:0000256" key="1">
    <source>
        <dbReference type="ARBA" id="ARBA00000085"/>
    </source>
</evidence>
<dbReference type="GO" id="GO:0000155">
    <property type="term" value="F:phosphorelay sensor kinase activity"/>
    <property type="evidence" value="ECO:0007669"/>
    <property type="project" value="InterPro"/>
</dbReference>
<dbReference type="EMBL" id="SJPJ01000002">
    <property type="protein sequence ID" value="TWT76791.1"/>
    <property type="molecule type" value="Genomic_DNA"/>
</dbReference>
<dbReference type="SMART" id="SM00387">
    <property type="entry name" value="HATPase_c"/>
    <property type="match status" value="1"/>
</dbReference>
<dbReference type="InterPro" id="IPR036890">
    <property type="entry name" value="HATPase_C_sf"/>
</dbReference>
<dbReference type="NCBIfam" id="TIGR00229">
    <property type="entry name" value="sensory_box"/>
    <property type="match status" value="1"/>
</dbReference>
<dbReference type="InterPro" id="IPR003594">
    <property type="entry name" value="HATPase_dom"/>
</dbReference>
<feature type="domain" description="PAS" evidence="5">
    <location>
        <begin position="539"/>
        <end position="612"/>
    </location>
</feature>
<dbReference type="CDD" id="cd00082">
    <property type="entry name" value="HisKA"/>
    <property type="match status" value="1"/>
</dbReference>
<dbReference type="Pfam" id="PF13426">
    <property type="entry name" value="PAS_9"/>
    <property type="match status" value="2"/>
</dbReference>
<dbReference type="PRINTS" id="PR00344">
    <property type="entry name" value="BCTRLSENSOR"/>
</dbReference>
<sequence>MRSVSSSFFDPRSLFAWLLVLLSAVFALADDRDSNREYHFRHLGIEDGLSHPAVHCILQDLEGFLWFGTSDGLSRYDGFEILAFRPSRRADSEVVFPVKSLSQDSSGLIWIAAGGQGLYRFDPHSRKFHHVALEVPGSELHPARLHLLEVSSIDDVTWVGTKNSGLLRYDAAKSETKHYTLVPGEKVQVESIVASAKHSGRLWLGTRTHGLLLFDPDLGTWESHSRMREATPGLARLGPAVIDVIEADAFAESQPPAVALSDFKISGEHALRRGSITVTHEQNRMLAFEFTAFDYSAPEANRYTWILDGFDKDWHPVSPTRQAVYTSLPAGDFTLRIKAANSDGVWNEAGLSIGLTILPPWWATWWFRSGGAIAILGLTGGTVRWRNRRIREQNEILAVGEQRYQNLLANTSELLWCIEFDEPVSLDLAEMEQVERLFNARVVECNEAFARSYGATTQEALNWHVEDFIPRSLSTSVPFLLEAVRSRFRMEDLETIEQSTEGKTKVFINSFMGTIEDGRVLRVWGMCRDVTETREIEKQIRLRQAAIESTHDGFVIADATEPGFPLVFVNERFQQFTGYSEDEILGRNCRFLQGADTDPNTIEAIRTALNEEERFQGELLNYRKDGTPFWSFLRISPVHDRSGKLTHFVGMSTDITERVRTEELSQQQRDQLEHVSRAATLVEIGAALAHELNQPLAAILRNAQAAQRFLDTETPNHDELREILADIIKDDRRAGDVLKRIRQQLSKDASERTSVNLNEVVKDALALLSHELIIKHTEIKLDLSEELPPVLADPIQIQQVMLNLVLNAEDAMESTPPGQSKITVSTTVQGDFVQVSVSDAGHGIPPDQLESIFEPFHTTKNSGMGVGLSINRTIVDSHDGKMWAENVAAGGARMIFSLPILTHAHD</sequence>
<evidence type="ECO:0000313" key="7">
    <source>
        <dbReference type="EMBL" id="TWT76791.1"/>
    </source>
</evidence>
<dbReference type="SUPFAM" id="SSF63829">
    <property type="entry name" value="Calcium-dependent phosphotriesterase"/>
    <property type="match status" value="1"/>
</dbReference>
<protein>
    <recommendedName>
        <fullName evidence="2">histidine kinase</fullName>
        <ecNumber evidence="2">2.7.13.3</ecNumber>
    </recommendedName>
</protein>
<name>A0A5C5YP63_9BACT</name>
<organism evidence="7 8">
    <name type="scientific">Novipirellula herctigrandis</name>
    <dbReference type="NCBI Taxonomy" id="2527986"/>
    <lineage>
        <taxon>Bacteria</taxon>
        <taxon>Pseudomonadati</taxon>
        <taxon>Planctomycetota</taxon>
        <taxon>Planctomycetia</taxon>
        <taxon>Pirellulales</taxon>
        <taxon>Pirellulaceae</taxon>
        <taxon>Novipirellula</taxon>
    </lineage>
</organism>
<dbReference type="PROSITE" id="PS50112">
    <property type="entry name" value="PAS"/>
    <property type="match status" value="1"/>
</dbReference>
<dbReference type="RefSeq" id="WP_146404542.1">
    <property type="nucleotide sequence ID" value="NZ_SJPJ01000002.1"/>
</dbReference>
<keyword evidence="7" id="KW-0808">Transferase</keyword>
<keyword evidence="3" id="KW-0597">Phosphoprotein</keyword>
<comment type="caution">
    <text evidence="7">The sequence shown here is derived from an EMBL/GenBank/DDBJ whole genome shotgun (WGS) entry which is preliminary data.</text>
</comment>
<proteinExistence type="predicted"/>
<dbReference type="Gene3D" id="1.10.287.130">
    <property type="match status" value="1"/>
</dbReference>
<dbReference type="InterPro" id="IPR003661">
    <property type="entry name" value="HisK_dim/P_dom"/>
</dbReference>
<dbReference type="InterPro" id="IPR036097">
    <property type="entry name" value="HisK_dim/P_sf"/>
</dbReference>
<dbReference type="Gene3D" id="2.60.40.10">
    <property type="entry name" value="Immunoglobulins"/>
    <property type="match status" value="1"/>
</dbReference>
<dbReference type="InterPro" id="IPR013783">
    <property type="entry name" value="Ig-like_fold"/>
</dbReference>
<evidence type="ECO:0000313" key="8">
    <source>
        <dbReference type="Proteomes" id="UP000315010"/>
    </source>
</evidence>
<dbReference type="EC" id="2.7.13.3" evidence="2"/>
<dbReference type="Gene3D" id="2.130.10.10">
    <property type="entry name" value="YVTN repeat-like/Quinoprotein amine dehydrogenase"/>
    <property type="match status" value="1"/>
</dbReference>
<feature type="domain" description="PAC" evidence="6">
    <location>
        <begin position="613"/>
        <end position="667"/>
    </location>
</feature>
<dbReference type="AlphaFoldDB" id="A0A5C5YP63"/>
<dbReference type="InterPro" id="IPR001610">
    <property type="entry name" value="PAC"/>
</dbReference>
<dbReference type="SUPFAM" id="SSF55874">
    <property type="entry name" value="ATPase domain of HSP90 chaperone/DNA topoisomerase II/histidine kinase"/>
    <property type="match status" value="1"/>
</dbReference>
<evidence type="ECO:0000259" key="4">
    <source>
        <dbReference type="PROSITE" id="PS50109"/>
    </source>
</evidence>
<feature type="domain" description="Histidine kinase" evidence="4">
    <location>
        <begin position="687"/>
        <end position="902"/>
    </location>
</feature>
<dbReference type="SMART" id="SM00091">
    <property type="entry name" value="PAS"/>
    <property type="match status" value="1"/>
</dbReference>
<dbReference type="PROSITE" id="PS50109">
    <property type="entry name" value="HIS_KIN"/>
    <property type="match status" value="1"/>
</dbReference>
<dbReference type="InterPro" id="IPR035965">
    <property type="entry name" value="PAS-like_dom_sf"/>
</dbReference>
<dbReference type="SMART" id="SM00086">
    <property type="entry name" value="PAC"/>
    <property type="match status" value="1"/>
</dbReference>
<dbReference type="PANTHER" id="PTHR43547:SF2">
    <property type="entry name" value="HYBRID SIGNAL TRANSDUCTION HISTIDINE KINASE C"/>
    <property type="match status" value="1"/>
</dbReference>